<dbReference type="InterPro" id="IPR019141">
    <property type="entry name" value="DUF2045"/>
</dbReference>
<organism evidence="1 2">
    <name type="scientific">Crotalaria pallida</name>
    <name type="common">Smooth rattlebox</name>
    <name type="synonym">Crotalaria striata</name>
    <dbReference type="NCBI Taxonomy" id="3830"/>
    <lineage>
        <taxon>Eukaryota</taxon>
        <taxon>Viridiplantae</taxon>
        <taxon>Streptophyta</taxon>
        <taxon>Embryophyta</taxon>
        <taxon>Tracheophyta</taxon>
        <taxon>Spermatophyta</taxon>
        <taxon>Magnoliopsida</taxon>
        <taxon>eudicotyledons</taxon>
        <taxon>Gunneridae</taxon>
        <taxon>Pentapetalae</taxon>
        <taxon>rosids</taxon>
        <taxon>fabids</taxon>
        <taxon>Fabales</taxon>
        <taxon>Fabaceae</taxon>
        <taxon>Papilionoideae</taxon>
        <taxon>50 kb inversion clade</taxon>
        <taxon>genistoids sensu lato</taxon>
        <taxon>core genistoids</taxon>
        <taxon>Crotalarieae</taxon>
        <taxon>Crotalaria</taxon>
    </lineage>
</organism>
<dbReference type="PANTHER" id="PTHR21477">
    <property type="entry name" value="ZGC:172139"/>
    <property type="match status" value="1"/>
</dbReference>
<comment type="caution">
    <text evidence="1">The sequence shown here is derived from an EMBL/GenBank/DDBJ whole genome shotgun (WGS) entry which is preliminary data.</text>
</comment>
<reference evidence="1 2" key="1">
    <citation type="submission" date="2024-01" db="EMBL/GenBank/DDBJ databases">
        <title>The genomes of 5 underutilized Papilionoideae crops provide insights into root nodulation and disease resistanc.</title>
        <authorList>
            <person name="Yuan L."/>
        </authorList>
    </citation>
    <scope>NUCLEOTIDE SEQUENCE [LARGE SCALE GENOMIC DNA]</scope>
    <source>
        <strain evidence="1">ZHUSHIDOU_FW_LH</strain>
        <tissue evidence="1">Leaf</tissue>
    </source>
</reference>
<dbReference type="AlphaFoldDB" id="A0AAN9DZ75"/>
<name>A0AAN9DZ75_CROPI</name>
<protein>
    <submittedName>
        <fullName evidence="1">Uncharacterized protein</fullName>
    </submittedName>
</protein>
<gene>
    <name evidence="1" type="ORF">RIF29_38388</name>
</gene>
<dbReference type="EMBL" id="JAYWIO010000008">
    <property type="protein sequence ID" value="KAK7243583.1"/>
    <property type="molecule type" value="Genomic_DNA"/>
</dbReference>
<sequence length="104" mass="11646">MSESRGRQDDDLTFFVLNCFLGSQGSNSSGESVDPYFVGRWAPKLSDLVGESSIDVDWRGSFYLNLIAHTSFSVTVAICRLVYRTLSLVGLFSAYLIKKLYFGR</sequence>
<dbReference type="Pfam" id="PF09741">
    <property type="entry name" value="DUF2045"/>
    <property type="match status" value="1"/>
</dbReference>
<evidence type="ECO:0000313" key="2">
    <source>
        <dbReference type="Proteomes" id="UP001372338"/>
    </source>
</evidence>
<dbReference type="PANTHER" id="PTHR21477:SF13">
    <property type="entry name" value="KIAA0930"/>
    <property type="match status" value="1"/>
</dbReference>
<accession>A0AAN9DZ75</accession>
<proteinExistence type="predicted"/>
<dbReference type="Proteomes" id="UP001372338">
    <property type="component" value="Unassembled WGS sequence"/>
</dbReference>
<evidence type="ECO:0000313" key="1">
    <source>
        <dbReference type="EMBL" id="KAK7243583.1"/>
    </source>
</evidence>
<keyword evidence="2" id="KW-1185">Reference proteome</keyword>